<dbReference type="SUPFAM" id="SSF55486">
    <property type="entry name" value="Metalloproteases ('zincins'), catalytic domain"/>
    <property type="match status" value="1"/>
</dbReference>
<sequence length="347" mass="39829">MVNLAKSKGLLLMQPPMTPPNVLQQKRQIVFQMENEKPSRLKGYYVVQPVLPDETPENNVFLSNIARNEDWPAVAKATPKEIYQATVRMVMEYGVTHQDYMEFLKEDKSVEKTFDTTLLPLLAEEYDCEYAFNTLFIHLNFYFFRNDPETGPWRGLMEPHSMYTLLKYCGDRSIRRTAWENWVSRVSFKTEEIRHHSTQIVKPLGFKNIAEHRLCNTMAGSPQTVCDFVNELMPHLIASLIEKDLLKALKYAPNVLHGQKFITKPIDASGSLQRKVLITGLGSIKSKTHLKTFFSIYGKVVDCDLKDNRDFGFVVFASAKDAETVLRSGPFKMDSNGCRSVFVHPFL</sequence>
<keyword evidence="5 8" id="KW-0862">Zinc</keyword>
<dbReference type="PANTHER" id="PTHR11804">
    <property type="entry name" value="PROTEASE M3 THIMET OLIGOPEPTIDASE-RELATED"/>
    <property type="match status" value="1"/>
</dbReference>
<dbReference type="InterPro" id="IPR000504">
    <property type="entry name" value="RRM_dom"/>
</dbReference>
<dbReference type="WBParaSite" id="jg17714.2">
    <property type="protein sequence ID" value="jg17714.2"/>
    <property type="gene ID" value="jg17714"/>
</dbReference>
<protein>
    <submittedName>
        <fullName evidence="11">RRM domain-containing protein</fullName>
    </submittedName>
</protein>
<evidence type="ECO:0000256" key="3">
    <source>
        <dbReference type="ARBA" id="ARBA00022723"/>
    </source>
</evidence>
<keyword evidence="7" id="KW-0694">RNA-binding</keyword>
<keyword evidence="2 8" id="KW-0645">Protease</keyword>
<reference evidence="11" key="1">
    <citation type="submission" date="2022-11" db="UniProtKB">
        <authorList>
            <consortium name="WormBaseParasite"/>
        </authorList>
    </citation>
    <scope>IDENTIFICATION</scope>
</reference>
<feature type="domain" description="RRM" evidence="9">
    <location>
        <begin position="274"/>
        <end position="347"/>
    </location>
</feature>
<proteinExistence type="inferred from homology"/>
<dbReference type="AlphaFoldDB" id="A0A915DA42"/>
<dbReference type="SMART" id="SM00360">
    <property type="entry name" value="RRM"/>
    <property type="match status" value="1"/>
</dbReference>
<accession>A0A915DA42</accession>
<dbReference type="Gene3D" id="1.10.1370.10">
    <property type="entry name" value="Neurolysin, domain 3"/>
    <property type="match status" value="1"/>
</dbReference>
<evidence type="ECO:0000256" key="5">
    <source>
        <dbReference type="ARBA" id="ARBA00022833"/>
    </source>
</evidence>
<evidence type="ECO:0000313" key="10">
    <source>
        <dbReference type="Proteomes" id="UP000887574"/>
    </source>
</evidence>
<dbReference type="Gene3D" id="3.30.70.330">
    <property type="match status" value="1"/>
</dbReference>
<comment type="cofactor">
    <cofactor evidence="8">
        <name>Zn(2+)</name>
        <dbReference type="ChEBI" id="CHEBI:29105"/>
    </cofactor>
    <text evidence="8">Binds 1 zinc ion.</text>
</comment>
<dbReference type="InterPro" id="IPR012677">
    <property type="entry name" value="Nucleotide-bd_a/b_plait_sf"/>
</dbReference>
<dbReference type="SUPFAM" id="SSF54928">
    <property type="entry name" value="RNA-binding domain, RBD"/>
    <property type="match status" value="1"/>
</dbReference>
<dbReference type="InterPro" id="IPR035979">
    <property type="entry name" value="RBD_domain_sf"/>
</dbReference>
<name>A0A915DA42_9BILA</name>
<dbReference type="GO" id="GO:0003723">
    <property type="term" value="F:RNA binding"/>
    <property type="evidence" value="ECO:0007669"/>
    <property type="project" value="UniProtKB-UniRule"/>
</dbReference>
<dbReference type="InterPro" id="IPR045090">
    <property type="entry name" value="Pept_M3A_M3B"/>
</dbReference>
<dbReference type="GO" id="GO:0046872">
    <property type="term" value="F:metal ion binding"/>
    <property type="evidence" value="ECO:0007669"/>
    <property type="project" value="UniProtKB-UniRule"/>
</dbReference>
<dbReference type="InterPro" id="IPR001567">
    <property type="entry name" value="Pept_M3A_M3B_dom"/>
</dbReference>
<dbReference type="InterPro" id="IPR024077">
    <property type="entry name" value="Neurolysin/TOP_dom2"/>
</dbReference>
<dbReference type="PANTHER" id="PTHR11804:SF83">
    <property type="entry name" value="LD37516P"/>
    <property type="match status" value="1"/>
</dbReference>
<evidence type="ECO:0000256" key="6">
    <source>
        <dbReference type="ARBA" id="ARBA00023049"/>
    </source>
</evidence>
<evidence type="ECO:0000313" key="11">
    <source>
        <dbReference type="WBParaSite" id="jg17714.2"/>
    </source>
</evidence>
<keyword evidence="6 8" id="KW-0482">Metalloprotease</keyword>
<dbReference type="Pfam" id="PF01432">
    <property type="entry name" value="Peptidase_M3"/>
    <property type="match status" value="1"/>
</dbReference>
<evidence type="ECO:0000259" key="9">
    <source>
        <dbReference type="PROSITE" id="PS50102"/>
    </source>
</evidence>
<evidence type="ECO:0000256" key="2">
    <source>
        <dbReference type="ARBA" id="ARBA00022670"/>
    </source>
</evidence>
<evidence type="ECO:0000256" key="4">
    <source>
        <dbReference type="ARBA" id="ARBA00022801"/>
    </source>
</evidence>
<comment type="similarity">
    <text evidence="1 8">Belongs to the peptidase M3 family.</text>
</comment>
<dbReference type="GO" id="GO:0004222">
    <property type="term" value="F:metalloendopeptidase activity"/>
    <property type="evidence" value="ECO:0007669"/>
    <property type="project" value="InterPro"/>
</dbReference>
<dbReference type="GO" id="GO:0006508">
    <property type="term" value="P:proteolysis"/>
    <property type="evidence" value="ECO:0007669"/>
    <property type="project" value="UniProtKB-KW"/>
</dbReference>
<dbReference type="Pfam" id="PF00076">
    <property type="entry name" value="RRM_1"/>
    <property type="match status" value="1"/>
</dbReference>
<evidence type="ECO:0000256" key="7">
    <source>
        <dbReference type="PROSITE-ProRule" id="PRU00176"/>
    </source>
</evidence>
<organism evidence="10 11">
    <name type="scientific">Ditylenchus dipsaci</name>
    <dbReference type="NCBI Taxonomy" id="166011"/>
    <lineage>
        <taxon>Eukaryota</taxon>
        <taxon>Metazoa</taxon>
        <taxon>Ecdysozoa</taxon>
        <taxon>Nematoda</taxon>
        <taxon>Chromadorea</taxon>
        <taxon>Rhabditida</taxon>
        <taxon>Tylenchina</taxon>
        <taxon>Tylenchomorpha</taxon>
        <taxon>Sphaerularioidea</taxon>
        <taxon>Anguinidae</taxon>
        <taxon>Anguininae</taxon>
        <taxon>Ditylenchus</taxon>
    </lineage>
</organism>
<evidence type="ECO:0000256" key="8">
    <source>
        <dbReference type="RuleBase" id="RU003435"/>
    </source>
</evidence>
<keyword evidence="10" id="KW-1185">Reference proteome</keyword>
<dbReference type="PROSITE" id="PS50102">
    <property type="entry name" value="RRM"/>
    <property type="match status" value="1"/>
</dbReference>
<keyword evidence="4 8" id="KW-0378">Hydrolase</keyword>
<keyword evidence="3 8" id="KW-0479">Metal-binding</keyword>
<dbReference type="Proteomes" id="UP000887574">
    <property type="component" value="Unplaced"/>
</dbReference>
<evidence type="ECO:0000256" key="1">
    <source>
        <dbReference type="ARBA" id="ARBA00006040"/>
    </source>
</evidence>